<gene>
    <name evidence="2" type="ORF">Pmar_PMAR007437</name>
</gene>
<dbReference type="InterPro" id="IPR007244">
    <property type="entry name" value="Naa35_N"/>
</dbReference>
<dbReference type="RefSeq" id="XP_002774904.1">
    <property type="nucleotide sequence ID" value="XM_002774858.1"/>
</dbReference>
<sequence length="271" mass="30836">MDEMLEINYGKRLGFKKPMWTWVTDQAISLMQIELQLTFELGLADNEEMPMLLWFEDYLIGVRLYALREMLNALDLASKPRHLRRSERKNRQLPPPEPTNDMALLQARMEIIQGSFRMMLALQYIGLMNAPTEAVAKSIASRFAVRIQTMLSSYRLPHELTFADFLQSTAMAVTGQDQSDANLGLQRVVLNSIKSLNGTGFYLEQVGKRSKADARTRRDVQQMRRVILSNILVLRQLATGSIDQESTTACANLKYHPNLITVVLGKKTGQQ</sequence>
<accession>C5L972</accession>
<protein>
    <recommendedName>
        <fullName evidence="1">NAA35-like TPR repeats domain-containing protein</fullName>
    </recommendedName>
</protein>
<dbReference type="InParanoid" id="C5L972"/>
<evidence type="ECO:0000259" key="1">
    <source>
        <dbReference type="Pfam" id="PF25789"/>
    </source>
</evidence>
<dbReference type="PANTHER" id="PTHR21373">
    <property type="entry name" value="GLUCOSE REPRESSIBLE PROTEIN MAK10"/>
    <property type="match status" value="1"/>
</dbReference>
<dbReference type="GeneID" id="9056579"/>
<dbReference type="PANTHER" id="PTHR21373:SF0">
    <property type="entry name" value="N-ALPHA-ACETYLTRANSFERASE 35, NATC AUXILIARY SUBUNIT"/>
    <property type="match status" value="1"/>
</dbReference>
<dbReference type="InterPro" id="IPR057982">
    <property type="entry name" value="TPR_NAA35"/>
</dbReference>
<evidence type="ECO:0000313" key="3">
    <source>
        <dbReference type="Proteomes" id="UP000007800"/>
    </source>
</evidence>
<proteinExistence type="predicted"/>
<dbReference type="EMBL" id="GG680370">
    <property type="protein sequence ID" value="EER06720.1"/>
    <property type="molecule type" value="Genomic_DNA"/>
</dbReference>
<dbReference type="Proteomes" id="UP000007800">
    <property type="component" value="Unassembled WGS sequence"/>
</dbReference>
<dbReference type="Pfam" id="PF25789">
    <property type="entry name" value="TPR_NAA35"/>
    <property type="match status" value="1"/>
</dbReference>
<organism evidence="3">
    <name type="scientific">Perkinsus marinus (strain ATCC 50983 / TXsc)</name>
    <dbReference type="NCBI Taxonomy" id="423536"/>
    <lineage>
        <taxon>Eukaryota</taxon>
        <taxon>Sar</taxon>
        <taxon>Alveolata</taxon>
        <taxon>Perkinsozoa</taxon>
        <taxon>Perkinsea</taxon>
        <taxon>Perkinsida</taxon>
        <taxon>Perkinsidae</taxon>
        <taxon>Perkinsus</taxon>
    </lineage>
</organism>
<dbReference type="GO" id="GO:0031417">
    <property type="term" value="C:NatC complex"/>
    <property type="evidence" value="ECO:0007669"/>
    <property type="project" value="InterPro"/>
</dbReference>
<name>C5L972_PERM5</name>
<dbReference type="OrthoDB" id="269405at2759"/>
<evidence type="ECO:0000313" key="2">
    <source>
        <dbReference type="EMBL" id="EER06720.1"/>
    </source>
</evidence>
<keyword evidence="3" id="KW-1185">Reference proteome</keyword>
<reference evidence="2 3" key="1">
    <citation type="submission" date="2008-07" db="EMBL/GenBank/DDBJ databases">
        <authorList>
            <person name="El-Sayed N."/>
            <person name="Caler E."/>
            <person name="Inman J."/>
            <person name="Amedeo P."/>
            <person name="Hass B."/>
            <person name="Wortman J."/>
        </authorList>
    </citation>
    <scope>NUCLEOTIDE SEQUENCE [LARGE SCALE GENOMIC DNA]</scope>
    <source>
        <strain evidence="3">ATCC 50983 / TXsc</strain>
    </source>
</reference>
<feature type="domain" description="NAA35-like TPR repeats" evidence="1">
    <location>
        <begin position="14"/>
        <end position="257"/>
    </location>
</feature>
<dbReference type="AlphaFoldDB" id="C5L972"/>